<dbReference type="InterPro" id="IPR000390">
    <property type="entry name" value="Small_drug/metabolite_transptr"/>
</dbReference>
<dbReference type="RefSeq" id="WP_183968389.1">
    <property type="nucleotide sequence ID" value="NZ_BAABEW010000012.1"/>
</dbReference>
<comment type="similarity">
    <text evidence="7">Belongs to the drug/metabolite transporter (DMT) superfamily. Small multidrug resistance (SMR) (TC 2.A.7.1) family. Gdx/SugE subfamily.</text>
</comment>
<evidence type="ECO:0000256" key="8">
    <source>
        <dbReference type="ARBA" id="ARBA00039168"/>
    </source>
</evidence>
<dbReference type="AlphaFoldDB" id="A0A7W8HIF8"/>
<dbReference type="SUPFAM" id="SSF103481">
    <property type="entry name" value="Multidrug resistance efflux transporter EmrE"/>
    <property type="match status" value="1"/>
</dbReference>
<dbReference type="PANTHER" id="PTHR30561">
    <property type="entry name" value="SMR FAMILY PROTON-DEPENDENT DRUG EFFLUX TRANSPORTER SUGE"/>
    <property type="match status" value="1"/>
</dbReference>
<dbReference type="GO" id="GO:1990961">
    <property type="term" value="P:xenobiotic detoxification by transmembrane export across the plasma membrane"/>
    <property type="evidence" value="ECO:0007669"/>
    <property type="project" value="UniProtKB-ARBA"/>
</dbReference>
<dbReference type="InterPro" id="IPR037185">
    <property type="entry name" value="EmrE-like"/>
</dbReference>
<dbReference type="EMBL" id="JACHGB010000005">
    <property type="protein sequence ID" value="MBB5272657.1"/>
    <property type="molecule type" value="Genomic_DNA"/>
</dbReference>
<evidence type="ECO:0000313" key="11">
    <source>
        <dbReference type="EMBL" id="MBB5272657.1"/>
    </source>
</evidence>
<evidence type="ECO:0000256" key="10">
    <source>
        <dbReference type="SAM" id="Phobius"/>
    </source>
</evidence>
<dbReference type="Gene3D" id="1.10.3730.20">
    <property type="match status" value="1"/>
</dbReference>
<evidence type="ECO:0000256" key="9">
    <source>
        <dbReference type="RuleBase" id="RU003942"/>
    </source>
</evidence>
<dbReference type="Proteomes" id="UP000532440">
    <property type="component" value="Unassembled WGS sequence"/>
</dbReference>
<keyword evidence="6 10" id="KW-0472">Membrane</keyword>
<keyword evidence="5 10" id="KW-1133">Transmembrane helix</keyword>
<keyword evidence="3" id="KW-1003">Cell membrane</keyword>
<proteinExistence type="inferred from homology"/>
<evidence type="ECO:0000256" key="6">
    <source>
        <dbReference type="ARBA" id="ARBA00023136"/>
    </source>
</evidence>
<name>A0A7W8HIF8_9BURK</name>
<dbReference type="FunFam" id="1.10.3730.20:FF:000001">
    <property type="entry name" value="Quaternary ammonium compound resistance transporter SugE"/>
    <property type="match status" value="1"/>
</dbReference>
<dbReference type="GO" id="GO:0005886">
    <property type="term" value="C:plasma membrane"/>
    <property type="evidence" value="ECO:0007669"/>
    <property type="project" value="UniProtKB-SubCell"/>
</dbReference>
<evidence type="ECO:0000256" key="4">
    <source>
        <dbReference type="ARBA" id="ARBA00022692"/>
    </source>
</evidence>
<evidence type="ECO:0000313" key="12">
    <source>
        <dbReference type="Proteomes" id="UP000532440"/>
    </source>
</evidence>
<dbReference type="InterPro" id="IPR045324">
    <property type="entry name" value="Small_multidrug_res"/>
</dbReference>
<sequence length="109" mass="10961">MSAGQAWAVLFVAGLLEIVWALGLKASEGFTRWVPSVVVVVAAAASFWLLALAMRVLPAGTAYAVWTGIGAAGTAVLGMVLFGESAAALRLACIGLIVAGVLGLKFASG</sequence>
<keyword evidence="12" id="KW-1185">Reference proteome</keyword>
<feature type="transmembrane region" description="Helical" evidence="10">
    <location>
        <begin position="88"/>
        <end position="107"/>
    </location>
</feature>
<dbReference type="NCBIfam" id="NF008512">
    <property type="entry name" value="PRK11431.1"/>
    <property type="match status" value="1"/>
</dbReference>
<keyword evidence="4 9" id="KW-0812">Transmembrane</keyword>
<protein>
    <recommendedName>
        <fullName evidence="8">Guanidinium exporter</fullName>
    </recommendedName>
</protein>
<comment type="subcellular location">
    <subcellularLocation>
        <location evidence="1 9">Cell membrane</location>
        <topology evidence="1 9">Multi-pass membrane protein</topology>
    </subcellularLocation>
</comment>
<dbReference type="GO" id="GO:0022857">
    <property type="term" value="F:transmembrane transporter activity"/>
    <property type="evidence" value="ECO:0007669"/>
    <property type="project" value="InterPro"/>
</dbReference>
<keyword evidence="2" id="KW-0813">Transport</keyword>
<reference evidence="11 12" key="1">
    <citation type="submission" date="2020-08" db="EMBL/GenBank/DDBJ databases">
        <title>Genomic Encyclopedia of Type Strains, Phase IV (KMG-IV): sequencing the most valuable type-strain genomes for metagenomic binning, comparative biology and taxonomic classification.</title>
        <authorList>
            <person name="Goeker M."/>
        </authorList>
    </citation>
    <scope>NUCLEOTIDE SEQUENCE [LARGE SCALE GENOMIC DNA]</scope>
    <source>
        <strain evidence="11 12">DSM 29781</strain>
    </source>
</reference>
<evidence type="ECO:0000256" key="7">
    <source>
        <dbReference type="ARBA" id="ARBA00038151"/>
    </source>
</evidence>
<dbReference type="Pfam" id="PF00893">
    <property type="entry name" value="Multi_Drug_Res"/>
    <property type="match status" value="1"/>
</dbReference>
<evidence type="ECO:0000256" key="5">
    <source>
        <dbReference type="ARBA" id="ARBA00022989"/>
    </source>
</evidence>
<dbReference type="PANTHER" id="PTHR30561:SF0">
    <property type="entry name" value="GUANIDINIUM EXPORTER"/>
    <property type="match status" value="1"/>
</dbReference>
<evidence type="ECO:0000256" key="1">
    <source>
        <dbReference type="ARBA" id="ARBA00004651"/>
    </source>
</evidence>
<gene>
    <name evidence="11" type="ORF">HNQ70_002680</name>
</gene>
<feature type="transmembrane region" description="Helical" evidence="10">
    <location>
        <begin position="31"/>
        <end position="51"/>
    </location>
</feature>
<organism evidence="11 12">
    <name type="scientific">Quisquiliibacterium transsilvanicum</name>
    <dbReference type="NCBI Taxonomy" id="1549638"/>
    <lineage>
        <taxon>Bacteria</taxon>
        <taxon>Pseudomonadati</taxon>
        <taxon>Pseudomonadota</taxon>
        <taxon>Betaproteobacteria</taxon>
        <taxon>Burkholderiales</taxon>
        <taxon>Burkholderiaceae</taxon>
        <taxon>Quisquiliibacterium</taxon>
    </lineage>
</organism>
<feature type="transmembrane region" description="Helical" evidence="10">
    <location>
        <begin position="63"/>
        <end position="82"/>
    </location>
</feature>
<evidence type="ECO:0000256" key="2">
    <source>
        <dbReference type="ARBA" id="ARBA00022448"/>
    </source>
</evidence>
<accession>A0A7W8HIF8</accession>
<evidence type="ECO:0000256" key="3">
    <source>
        <dbReference type="ARBA" id="ARBA00022475"/>
    </source>
</evidence>
<comment type="caution">
    <text evidence="11">The sequence shown here is derived from an EMBL/GenBank/DDBJ whole genome shotgun (WGS) entry which is preliminary data.</text>
</comment>